<dbReference type="SUPFAM" id="SSF56300">
    <property type="entry name" value="Metallo-dependent phosphatases"/>
    <property type="match status" value="1"/>
</dbReference>
<accession>A0ABP4YIP5</accession>
<gene>
    <name evidence="5" type="ORF">GCM10009682_35490</name>
</gene>
<dbReference type="PANTHER" id="PTHR33393:SF13">
    <property type="entry name" value="PGA BIOSYNTHESIS PROTEIN CAPA"/>
    <property type="match status" value="1"/>
</dbReference>
<evidence type="ECO:0000313" key="6">
    <source>
        <dbReference type="Proteomes" id="UP001500218"/>
    </source>
</evidence>
<proteinExistence type="inferred from homology"/>
<dbReference type="Gene3D" id="3.60.21.10">
    <property type="match status" value="1"/>
</dbReference>
<dbReference type="RefSeq" id="WP_344132926.1">
    <property type="nucleotide sequence ID" value="NZ_BAAALT010000105.1"/>
</dbReference>
<sequence length="366" mass="38800">MKIPPRTRRRAASVLLAALVLAPLPGCTDQGEPDVAAPSAAATSTPTTASVAPSPTGPAEFTLAFAGDVHFVERTRTLLKRPATAFGPMGEVLADADVTMVNLETAVTERGTPEPKTFHFRAPDTAYRALVAAGVDVVTIANNHALDYGRVGLEDTLFSARAAGMPTVGAGRDTAEAYAPWITEVKGVKIAFLGLSQIAELSSRWAPTASRPGVAMAFNETRAVNAVKAAKQQADVVVVYLHWGYEGVACPNSQQKSLAGVLSRAGATLIVGVHSHLLQGGGWLDRTYVQYGLGNFLWWRDDAWSNDTGVFKVSFRGTSITKTELIPAVISRKTGQPLPVTGAEATRVTRKYQDLRRCTGLASSLS</sequence>
<comment type="similarity">
    <text evidence="1">Belongs to the CapA family.</text>
</comment>
<dbReference type="InterPro" id="IPR029052">
    <property type="entry name" value="Metallo-depent_PP-like"/>
</dbReference>
<evidence type="ECO:0000256" key="2">
    <source>
        <dbReference type="SAM" id="MobiDB-lite"/>
    </source>
</evidence>
<feature type="compositionally biased region" description="Low complexity" evidence="2">
    <location>
        <begin position="36"/>
        <end position="55"/>
    </location>
</feature>
<name>A0ABP4YIP5_9ACTN</name>
<dbReference type="SMART" id="SM00854">
    <property type="entry name" value="PGA_cap"/>
    <property type="match status" value="1"/>
</dbReference>
<organism evidence="5 6">
    <name type="scientific">Luedemannella flava</name>
    <dbReference type="NCBI Taxonomy" id="349316"/>
    <lineage>
        <taxon>Bacteria</taxon>
        <taxon>Bacillati</taxon>
        <taxon>Actinomycetota</taxon>
        <taxon>Actinomycetes</taxon>
        <taxon>Micromonosporales</taxon>
        <taxon>Micromonosporaceae</taxon>
        <taxon>Luedemannella</taxon>
    </lineage>
</organism>
<evidence type="ECO:0000313" key="5">
    <source>
        <dbReference type="EMBL" id="GAA1810803.1"/>
    </source>
</evidence>
<feature type="region of interest" description="Disordered" evidence="2">
    <location>
        <begin position="31"/>
        <end position="55"/>
    </location>
</feature>
<reference evidence="6" key="1">
    <citation type="journal article" date="2019" name="Int. J. Syst. Evol. Microbiol.">
        <title>The Global Catalogue of Microorganisms (GCM) 10K type strain sequencing project: providing services to taxonomists for standard genome sequencing and annotation.</title>
        <authorList>
            <consortium name="The Broad Institute Genomics Platform"/>
            <consortium name="The Broad Institute Genome Sequencing Center for Infectious Disease"/>
            <person name="Wu L."/>
            <person name="Ma J."/>
        </authorList>
    </citation>
    <scope>NUCLEOTIDE SEQUENCE [LARGE SCALE GENOMIC DNA]</scope>
    <source>
        <strain evidence="6">JCM 13250</strain>
    </source>
</reference>
<comment type="caution">
    <text evidence="5">The sequence shown here is derived from an EMBL/GenBank/DDBJ whole genome shotgun (WGS) entry which is preliminary data.</text>
</comment>
<evidence type="ECO:0000259" key="4">
    <source>
        <dbReference type="SMART" id="SM00854"/>
    </source>
</evidence>
<dbReference type="Proteomes" id="UP001500218">
    <property type="component" value="Unassembled WGS sequence"/>
</dbReference>
<dbReference type="PANTHER" id="PTHR33393">
    <property type="entry name" value="POLYGLUTAMINE SYNTHESIS ACCESSORY PROTEIN RV0574C-RELATED"/>
    <property type="match status" value="1"/>
</dbReference>
<feature type="chain" id="PRO_5046806233" evidence="3">
    <location>
        <begin position="29"/>
        <end position="366"/>
    </location>
</feature>
<keyword evidence="6" id="KW-1185">Reference proteome</keyword>
<dbReference type="InterPro" id="IPR052169">
    <property type="entry name" value="CW_Biosynth-Accessory"/>
</dbReference>
<feature type="domain" description="Capsule synthesis protein CapA" evidence="4">
    <location>
        <begin position="62"/>
        <end position="300"/>
    </location>
</feature>
<dbReference type="InterPro" id="IPR019079">
    <property type="entry name" value="Capsule_synth_CapA"/>
</dbReference>
<evidence type="ECO:0000256" key="1">
    <source>
        <dbReference type="ARBA" id="ARBA00005662"/>
    </source>
</evidence>
<dbReference type="EMBL" id="BAAALT010000105">
    <property type="protein sequence ID" value="GAA1810803.1"/>
    <property type="molecule type" value="Genomic_DNA"/>
</dbReference>
<dbReference type="CDD" id="cd07381">
    <property type="entry name" value="MPP_CapA"/>
    <property type="match status" value="1"/>
</dbReference>
<evidence type="ECO:0000256" key="3">
    <source>
        <dbReference type="SAM" id="SignalP"/>
    </source>
</evidence>
<dbReference type="Pfam" id="PF09587">
    <property type="entry name" value="PGA_cap"/>
    <property type="match status" value="1"/>
</dbReference>
<feature type="signal peptide" evidence="3">
    <location>
        <begin position="1"/>
        <end position="28"/>
    </location>
</feature>
<keyword evidence="3" id="KW-0732">Signal</keyword>
<protein>
    <submittedName>
        <fullName evidence="5">CapA family protein</fullName>
    </submittedName>
</protein>